<feature type="domain" description="Glycosyltransferase subfamily 4-like N-terminal" evidence="2">
    <location>
        <begin position="37"/>
        <end position="168"/>
    </location>
</feature>
<dbReference type="PANTHER" id="PTHR12526:SF630">
    <property type="entry name" value="GLYCOSYLTRANSFERASE"/>
    <property type="match status" value="1"/>
</dbReference>
<evidence type="ECO:0000259" key="1">
    <source>
        <dbReference type="Pfam" id="PF00534"/>
    </source>
</evidence>
<dbReference type="RefSeq" id="WP_206845759.1">
    <property type="nucleotide sequence ID" value="NZ_CP065956.1"/>
</dbReference>
<dbReference type="EMBL" id="CP065956">
    <property type="protein sequence ID" value="QSR86425.1"/>
    <property type="molecule type" value="Genomic_DNA"/>
</dbReference>
<dbReference type="SUPFAM" id="SSF53756">
    <property type="entry name" value="UDP-Glycosyltransferase/glycogen phosphorylase"/>
    <property type="match status" value="1"/>
</dbReference>
<dbReference type="InterPro" id="IPR028098">
    <property type="entry name" value="Glyco_trans_4-like_N"/>
</dbReference>
<accession>A0ABX7PUD3</accession>
<dbReference type="Gene3D" id="3.40.50.2000">
    <property type="entry name" value="Glycogen Phosphorylase B"/>
    <property type="match status" value="2"/>
</dbReference>
<name>A0ABX7PUD3_9BACT</name>
<dbReference type="Pfam" id="PF13439">
    <property type="entry name" value="Glyco_transf_4"/>
    <property type="match status" value="1"/>
</dbReference>
<feature type="domain" description="Glycosyl transferase family 1" evidence="1">
    <location>
        <begin position="181"/>
        <end position="328"/>
    </location>
</feature>
<evidence type="ECO:0000313" key="4">
    <source>
        <dbReference type="Proteomes" id="UP000663088"/>
    </source>
</evidence>
<dbReference type="Pfam" id="PF00534">
    <property type="entry name" value="Glycos_transf_1"/>
    <property type="match status" value="1"/>
</dbReference>
<evidence type="ECO:0000259" key="2">
    <source>
        <dbReference type="Pfam" id="PF13439"/>
    </source>
</evidence>
<evidence type="ECO:0000313" key="3">
    <source>
        <dbReference type="EMBL" id="QSR86425.1"/>
    </source>
</evidence>
<dbReference type="CDD" id="cd03801">
    <property type="entry name" value="GT4_PimA-like"/>
    <property type="match status" value="1"/>
</dbReference>
<sequence length="360" mass="39907">MMIKSTSDPMPSQKSIFFKEKHSFRILIASYRFWPEIGGLEAVAKLLAERLLESGYAVSVVTDSKASDLGEEISDYPVLRKPSPRELWRAVKEADLIVVNHPSLQVCWPLIVQQRPFVVIAQTWVSFAGLSGALRRLLFQRAAARIAISKAIERHFPVKGIVIPNPYDEKVFFLDERIPRTRDLLFVGRMVSGKGALNFVTALSLLRDKGMTPSASLVGDGPDLPLVQDRIRDLHLDSQVRVYGCCNPQKVATLMREHRILVVPSVWEEPFGIVALEGIACGCAVIGSSGGGLPEAIGPCGLTYPNGNVPELARRIEEVLNNPDLIQCLRAPAKEHLLQYTGSAITNRYIELFQNILDKT</sequence>
<keyword evidence="4" id="KW-1185">Reference proteome</keyword>
<dbReference type="Proteomes" id="UP000663088">
    <property type="component" value="Chromosome"/>
</dbReference>
<proteinExistence type="predicted"/>
<dbReference type="PANTHER" id="PTHR12526">
    <property type="entry name" value="GLYCOSYLTRANSFERASE"/>
    <property type="match status" value="1"/>
</dbReference>
<organism evidence="3 4">
    <name type="scientific">Candidatus Methylacidiphilum infernorum</name>
    <dbReference type="NCBI Taxonomy" id="511746"/>
    <lineage>
        <taxon>Bacteria</taxon>
        <taxon>Pseudomonadati</taxon>
        <taxon>Verrucomicrobiota</taxon>
        <taxon>Methylacidiphilae</taxon>
        <taxon>Methylacidiphilales</taxon>
        <taxon>Methylacidiphilaceae</taxon>
        <taxon>Methylacidiphilum (ex Ratnadevi et al. 2023)</taxon>
    </lineage>
</organism>
<protein>
    <submittedName>
        <fullName evidence="3">Glycosyltransferase family 4 protein</fullName>
    </submittedName>
</protein>
<reference evidence="3 4" key="1">
    <citation type="submission" date="2020-12" db="EMBL/GenBank/DDBJ databases">
        <authorList>
            <person name="Awala S.I."/>
            <person name="Gwak J.-H."/>
            <person name="Kim S.-J."/>
            <person name="Rhee S.-K."/>
        </authorList>
    </citation>
    <scope>NUCLEOTIDE SEQUENCE [LARGE SCALE GENOMIC DNA]</scope>
    <source>
        <strain evidence="3 4">IT5</strain>
    </source>
</reference>
<gene>
    <name evidence="3" type="ORF">EM20IM_07970</name>
</gene>
<dbReference type="InterPro" id="IPR001296">
    <property type="entry name" value="Glyco_trans_1"/>
</dbReference>